<protein>
    <submittedName>
        <fullName evidence="3">Protein FAR1-RELATED SEQUENCE 5-like</fullName>
    </submittedName>
</protein>
<keyword evidence="1" id="KW-0863">Zinc-finger</keyword>
<dbReference type="AlphaFoldDB" id="A0ABD1GKH2"/>
<accession>A0ABD1GKH2</accession>
<reference evidence="3 4" key="1">
    <citation type="submission" date="2024-06" db="EMBL/GenBank/DDBJ databases">
        <title>A chromosome level genome sequence of Diviner's sage (Salvia divinorum).</title>
        <authorList>
            <person name="Ford S.A."/>
            <person name="Ro D.-K."/>
            <person name="Ness R.W."/>
            <person name="Phillips M.A."/>
        </authorList>
    </citation>
    <scope>NUCLEOTIDE SEQUENCE [LARGE SCALE GENOMIC DNA]</scope>
    <source>
        <strain evidence="3">SAF-2024a</strain>
        <tissue evidence="3">Leaf</tissue>
    </source>
</reference>
<proteinExistence type="predicted"/>
<keyword evidence="4" id="KW-1185">Reference proteome</keyword>
<keyword evidence="1" id="KW-0479">Metal-binding</keyword>
<dbReference type="InterPro" id="IPR007527">
    <property type="entry name" value="Znf_SWIM"/>
</dbReference>
<dbReference type="PANTHER" id="PTHR47718:SF18">
    <property type="entry name" value="PROTEIN FAR1-RELATED SEQUENCE 5-LIKE"/>
    <property type="match status" value="1"/>
</dbReference>
<gene>
    <name evidence="3" type="ORF">AAHA92_21346</name>
</gene>
<evidence type="ECO:0000313" key="3">
    <source>
        <dbReference type="EMBL" id="KAL1544502.1"/>
    </source>
</evidence>
<feature type="domain" description="SWIM-type" evidence="2">
    <location>
        <begin position="40"/>
        <end position="76"/>
    </location>
</feature>
<comment type="caution">
    <text evidence="3">The sequence shown here is derived from an EMBL/GenBank/DDBJ whole genome shotgun (WGS) entry which is preliminary data.</text>
</comment>
<organism evidence="3 4">
    <name type="scientific">Salvia divinorum</name>
    <name type="common">Maria pastora</name>
    <name type="synonym">Diviner's sage</name>
    <dbReference type="NCBI Taxonomy" id="28513"/>
    <lineage>
        <taxon>Eukaryota</taxon>
        <taxon>Viridiplantae</taxon>
        <taxon>Streptophyta</taxon>
        <taxon>Embryophyta</taxon>
        <taxon>Tracheophyta</taxon>
        <taxon>Spermatophyta</taxon>
        <taxon>Magnoliopsida</taxon>
        <taxon>eudicotyledons</taxon>
        <taxon>Gunneridae</taxon>
        <taxon>Pentapetalae</taxon>
        <taxon>asterids</taxon>
        <taxon>lamiids</taxon>
        <taxon>Lamiales</taxon>
        <taxon>Lamiaceae</taxon>
        <taxon>Nepetoideae</taxon>
        <taxon>Mentheae</taxon>
        <taxon>Salviinae</taxon>
        <taxon>Salvia</taxon>
        <taxon>Salvia subgen. Calosphace</taxon>
    </lineage>
</organism>
<keyword evidence="1" id="KW-0862">Zinc</keyword>
<evidence type="ECO:0000313" key="4">
    <source>
        <dbReference type="Proteomes" id="UP001567538"/>
    </source>
</evidence>
<dbReference type="GO" id="GO:0008270">
    <property type="term" value="F:zinc ion binding"/>
    <property type="evidence" value="ECO:0007669"/>
    <property type="project" value="UniProtKB-KW"/>
</dbReference>
<name>A0ABD1GKH2_SALDI</name>
<dbReference type="Proteomes" id="UP001567538">
    <property type="component" value="Unassembled WGS sequence"/>
</dbReference>
<dbReference type="PANTHER" id="PTHR47718">
    <property type="entry name" value="OS01G0519700 PROTEIN"/>
    <property type="match status" value="1"/>
</dbReference>
<evidence type="ECO:0000256" key="1">
    <source>
        <dbReference type="PROSITE-ProRule" id="PRU00325"/>
    </source>
</evidence>
<sequence length="252" mass="28946">MFRRVHEEIMEACCKCRVVGLSAEDMRDLYKVDDSYQNTYIVTHDKNEQSYSCECKLFGRQGFLCSHIFFVLKNTDIKVIPSKYTESRWMKTSLVRAVHGYVPDSLQHISVVDEKQILSNELTTMFYGCLGRYQCNTDRLLDFATGMKDLCNSLKSGTTPTSALDKRRMVEDFYGMARPELVEVHPPEVVKTKGSCSSKGSRIISQREKAIREFNKPLRKCVTCQELGHHDSRKCARVKAKEKKNAKGKEKC</sequence>
<evidence type="ECO:0000259" key="2">
    <source>
        <dbReference type="PROSITE" id="PS50966"/>
    </source>
</evidence>
<dbReference type="PROSITE" id="PS50966">
    <property type="entry name" value="ZF_SWIM"/>
    <property type="match status" value="1"/>
</dbReference>
<dbReference type="EMBL" id="JBEAFC010000008">
    <property type="protein sequence ID" value="KAL1544502.1"/>
    <property type="molecule type" value="Genomic_DNA"/>
</dbReference>